<dbReference type="PROSITE" id="PS51819">
    <property type="entry name" value="VOC"/>
    <property type="match status" value="1"/>
</dbReference>
<keyword evidence="3" id="KW-1185">Reference proteome</keyword>
<dbReference type="Pfam" id="PF00903">
    <property type="entry name" value="Glyoxalase"/>
    <property type="match status" value="1"/>
</dbReference>
<dbReference type="KEGG" id="mprt:ET475_09950"/>
<evidence type="ECO:0000259" key="1">
    <source>
        <dbReference type="PROSITE" id="PS51819"/>
    </source>
</evidence>
<dbReference type="InterPro" id="IPR029068">
    <property type="entry name" value="Glyas_Bleomycin-R_OHBP_Dase"/>
</dbReference>
<dbReference type="InterPro" id="IPR037523">
    <property type="entry name" value="VOC_core"/>
</dbReference>
<organism evidence="2 3">
    <name type="scientific">Microbacterium protaetiae</name>
    <dbReference type="NCBI Taxonomy" id="2509458"/>
    <lineage>
        <taxon>Bacteria</taxon>
        <taxon>Bacillati</taxon>
        <taxon>Actinomycetota</taxon>
        <taxon>Actinomycetes</taxon>
        <taxon>Micrococcales</taxon>
        <taxon>Microbacteriaceae</taxon>
        <taxon>Microbacterium</taxon>
    </lineage>
</organism>
<dbReference type="Gene3D" id="3.30.720.110">
    <property type="match status" value="1"/>
</dbReference>
<accession>A0A4P6EDE0</accession>
<protein>
    <submittedName>
        <fullName evidence="2">Glyoxalase</fullName>
    </submittedName>
</protein>
<evidence type="ECO:0000313" key="3">
    <source>
        <dbReference type="Proteomes" id="UP000293995"/>
    </source>
</evidence>
<dbReference type="PANTHER" id="PTHR34109:SF4">
    <property type="entry name" value="LYASE"/>
    <property type="match status" value="1"/>
</dbReference>
<proteinExistence type="predicted"/>
<dbReference type="SUPFAM" id="SSF54593">
    <property type="entry name" value="Glyoxalase/Bleomycin resistance protein/Dihydroxybiphenyl dioxygenase"/>
    <property type="match status" value="1"/>
</dbReference>
<reference evidence="2 3" key="1">
    <citation type="submission" date="2019-01" db="EMBL/GenBank/DDBJ databases">
        <title>Genome sequencing of strain DFW100M-13.</title>
        <authorList>
            <person name="Heo J."/>
            <person name="Kim S.-J."/>
            <person name="Kim J.-S."/>
            <person name="Hong S.-B."/>
            <person name="Kwon S.-W."/>
        </authorList>
    </citation>
    <scope>NUCLEOTIDE SEQUENCE [LARGE SCALE GENOMIC DNA]</scope>
    <source>
        <strain evidence="2 3">DFW100M-13</strain>
    </source>
</reference>
<dbReference type="Gene3D" id="3.30.720.120">
    <property type="match status" value="1"/>
</dbReference>
<sequence length="123" mass="13530">MEIRRAMPVIVTDDPTAAREFYERFLGFRVAMDQDGMLMLASTSTPTTQLIVAWNSPTAVDPEVTSVDVSVEVANVDAAYAQAKAAGLEIVRDIRDESWGIRRFFVRDPTGRVINVASHIASS</sequence>
<gene>
    <name evidence="2" type="ORF">ET475_09950</name>
</gene>
<dbReference type="OrthoDB" id="9798201at2"/>
<name>A0A4P6EDE0_9MICO</name>
<dbReference type="InterPro" id="IPR004360">
    <property type="entry name" value="Glyas_Fos-R_dOase_dom"/>
</dbReference>
<dbReference type="Proteomes" id="UP000293995">
    <property type="component" value="Chromosome"/>
</dbReference>
<dbReference type="AlphaFoldDB" id="A0A4P6EDE0"/>
<dbReference type="EMBL" id="CP035494">
    <property type="protein sequence ID" value="QAY60275.1"/>
    <property type="molecule type" value="Genomic_DNA"/>
</dbReference>
<feature type="domain" description="VOC" evidence="1">
    <location>
        <begin position="4"/>
        <end position="119"/>
    </location>
</feature>
<evidence type="ECO:0000313" key="2">
    <source>
        <dbReference type="EMBL" id="QAY60275.1"/>
    </source>
</evidence>
<dbReference type="PANTHER" id="PTHR34109">
    <property type="entry name" value="BNAUNNG04460D PROTEIN-RELATED"/>
    <property type="match status" value="1"/>
</dbReference>
<dbReference type="RefSeq" id="WP_129389344.1">
    <property type="nucleotide sequence ID" value="NZ_CP035494.1"/>
</dbReference>